<protein>
    <submittedName>
        <fullName evidence="1">Uncharacterized protein</fullName>
    </submittedName>
</protein>
<gene>
    <name evidence="1" type="ORF">AN2V17_07500</name>
</gene>
<reference evidence="1" key="1">
    <citation type="submission" date="2023-09" db="EMBL/GenBank/DDBJ databases">
        <title>Vallitalea sediminicola and Vallitalea maricola sp. nov., anaerobic bacteria isolated from marine sediment.</title>
        <authorList>
            <person name="Hirano S."/>
            <person name="Maeda A."/>
            <person name="Terahara T."/>
            <person name="Mori K."/>
            <person name="Hamada M."/>
            <person name="Matsumoto R."/>
            <person name="Kobayashi T."/>
        </authorList>
    </citation>
    <scope>NUCLEOTIDE SEQUENCE</scope>
    <source>
        <strain evidence="1">AN17-2</strain>
    </source>
</reference>
<proteinExistence type="predicted"/>
<accession>A0ACB5UGE2</accession>
<evidence type="ECO:0000313" key="2">
    <source>
        <dbReference type="Proteomes" id="UP001374599"/>
    </source>
</evidence>
<dbReference type="Proteomes" id="UP001374599">
    <property type="component" value="Unassembled WGS sequence"/>
</dbReference>
<name>A0ACB5UGE2_9FIRM</name>
<keyword evidence="2" id="KW-1185">Reference proteome</keyword>
<organism evidence="1 2">
    <name type="scientific">Vallitalea maricola</name>
    <dbReference type="NCBI Taxonomy" id="3074433"/>
    <lineage>
        <taxon>Bacteria</taxon>
        <taxon>Bacillati</taxon>
        <taxon>Bacillota</taxon>
        <taxon>Clostridia</taxon>
        <taxon>Lachnospirales</taxon>
        <taxon>Vallitaleaceae</taxon>
        <taxon>Vallitalea</taxon>
    </lineage>
</organism>
<evidence type="ECO:0000313" key="1">
    <source>
        <dbReference type="EMBL" id="GMQ61521.1"/>
    </source>
</evidence>
<comment type="caution">
    <text evidence="1">The sequence shown here is derived from an EMBL/GenBank/DDBJ whole genome shotgun (WGS) entry which is preliminary data.</text>
</comment>
<dbReference type="EMBL" id="BTPU01000009">
    <property type="protein sequence ID" value="GMQ61521.1"/>
    <property type="molecule type" value="Genomic_DNA"/>
</dbReference>
<sequence>MKLQKNNNWTACKRISTNSLYLYLKNKKHEKSNKIYNLNITICNIQKSKIKYK</sequence>